<dbReference type="InterPro" id="IPR000489">
    <property type="entry name" value="Pterin-binding_dom"/>
</dbReference>
<evidence type="ECO:0000256" key="11">
    <source>
        <dbReference type="ARBA" id="ARBA00030193"/>
    </source>
</evidence>
<dbReference type="InParanoid" id="A0A317ZMR1"/>
<evidence type="ECO:0000313" key="14">
    <source>
        <dbReference type="EMBL" id="PXA04691.1"/>
    </source>
</evidence>
<keyword evidence="10 12" id="KW-0289">Folate biosynthesis</keyword>
<accession>A0A317ZMR1</accession>
<dbReference type="Gene3D" id="3.20.20.20">
    <property type="entry name" value="Dihydropteroate synthase-like"/>
    <property type="match status" value="1"/>
</dbReference>
<proteinExistence type="inferred from homology"/>
<dbReference type="EMBL" id="QHJQ01000003">
    <property type="protein sequence ID" value="PXA04691.1"/>
    <property type="molecule type" value="Genomic_DNA"/>
</dbReference>
<evidence type="ECO:0000259" key="13">
    <source>
        <dbReference type="PROSITE" id="PS50972"/>
    </source>
</evidence>
<comment type="caution">
    <text evidence="14">The sequence shown here is derived from an EMBL/GenBank/DDBJ whole genome shotgun (WGS) entry which is preliminary data.</text>
</comment>
<dbReference type="InterPro" id="IPR011005">
    <property type="entry name" value="Dihydropteroate_synth-like_sf"/>
</dbReference>
<dbReference type="PANTHER" id="PTHR20941">
    <property type="entry name" value="FOLATE SYNTHESIS PROTEINS"/>
    <property type="match status" value="1"/>
</dbReference>
<dbReference type="InterPro" id="IPR006390">
    <property type="entry name" value="DHP_synth_dom"/>
</dbReference>
<evidence type="ECO:0000256" key="2">
    <source>
        <dbReference type="ARBA" id="ARBA00001946"/>
    </source>
</evidence>
<evidence type="ECO:0000256" key="8">
    <source>
        <dbReference type="ARBA" id="ARBA00022723"/>
    </source>
</evidence>
<evidence type="ECO:0000256" key="10">
    <source>
        <dbReference type="ARBA" id="ARBA00022909"/>
    </source>
</evidence>
<dbReference type="EC" id="2.5.1.15" evidence="5 12"/>
<dbReference type="FunCoup" id="A0A317ZMR1">
    <property type="interactions" value="421"/>
</dbReference>
<protein>
    <recommendedName>
        <fullName evidence="6 12">Dihydropteroate synthase</fullName>
        <shortName evidence="12">DHPS</shortName>
        <ecNumber evidence="5 12">2.5.1.15</ecNumber>
    </recommendedName>
    <alternativeName>
        <fullName evidence="11 12">Dihydropteroate pyrophosphorylase</fullName>
    </alternativeName>
</protein>
<dbReference type="FunFam" id="3.20.20.20:FF:000006">
    <property type="entry name" value="Dihydropteroate synthase"/>
    <property type="match status" value="1"/>
</dbReference>
<comment type="cofactor">
    <cofactor evidence="2 12">
        <name>Mg(2+)</name>
        <dbReference type="ChEBI" id="CHEBI:18420"/>
    </cofactor>
</comment>
<dbReference type="PROSITE" id="PS50972">
    <property type="entry name" value="PTERIN_BINDING"/>
    <property type="match status" value="1"/>
</dbReference>
<comment type="similarity">
    <text evidence="4 12">Belongs to the DHPS family.</text>
</comment>
<evidence type="ECO:0000256" key="1">
    <source>
        <dbReference type="ARBA" id="ARBA00000012"/>
    </source>
</evidence>
<dbReference type="RefSeq" id="WP_110130497.1">
    <property type="nucleotide sequence ID" value="NZ_QHJQ01000003.1"/>
</dbReference>
<keyword evidence="8 12" id="KW-0479">Metal-binding</keyword>
<dbReference type="PROSITE" id="PS00792">
    <property type="entry name" value="DHPS_1"/>
    <property type="match status" value="1"/>
</dbReference>
<organism evidence="14 15">
    <name type="scientific">Coraliomargarita sinensis</name>
    <dbReference type="NCBI Taxonomy" id="2174842"/>
    <lineage>
        <taxon>Bacteria</taxon>
        <taxon>Pseudomonadati</taxon>
        <taxon>Verrucomicrobiota</taxon>
        <taxon>Opitutia</taxon>
        <taxon>Puniceicoccales</taxon>
        <taxon>Coraliomargaritaceae</taxon>
        <taxon>Coraliomargarita</taxon>
    </lineage>
</organism>
<name>A0A317ZMR1_9BACT</name>
<evidence type="ECO:0000256" key="12">
    <source>
        <dbReference type="RuleBase" id="RU361205"/>
    </source>
</evidence>
<dbReference type="AlphaFoldDB" id="A0A317ZMR1"/>
<dbReference type="PROSITE" id="PS00793">
    <property type="entry name" value="DHPS_2"/>
    <property type="match status" value="1"/>
</dbReference>
<reference evidence="14 15" key="1">
    <citation type="submission" date="2018-05" db="EMBL/GenBank/DDBJ databases">
        <title>Coraliomargarita sinensis sp. nov., isolated from a marine solar saltern.</title>
        <authorList>
            <person name="Zhou L.Y."/>
        </authorList>
    </citation>
    <scope>NUCLEOTIDE SEQUENCE [LARGE SCALE GENOMIC DNA]</scope>
    <source>
        <strain evidence="14 15">WN38</strain>
    </source>
</reference>
<evidence type="ECO:0000256" key="5">
    <source>
        <dbReference type="ARBA" id="ARBA00012458"/>
    </source>
</evidence>
<keyword evidence="15" id="KW-1185">Reference proteome</keyword>
<comment type="function">
    <text evidence="12">Catalyzes the condensation of para-aminobenzoate (pABA) with 6-hydroxymethyl-7,8-dihydropterin diphosphate (DHPt-PP) to form 7,8-dihydropteroate (H2Pte), the immediate precursor of folate derivatives.</text>
</comment>
<dbReference type="SUPFAM" id="SSF51717">
    <property type="entry name" value="Dihydropteroate synthetase-like"/>
    <property type="match status" value="1"/>
</dbReference>
<evidence type="ECO:0000256" key="7">
    <source>
        <dbReference type="ARBA" id="ARBA00022679"/>
    </source>
</evidence>
<evidence type="ECO:0000256" key="4">
    <source>
        <dbReference type="ARBA" id="ARBA00009503"/>
    </source>
</evidence>
<dbReference type="GO" id="GO:0046654">
    <property type="term" value="P:tetrahydrofolate biosynthetic process"/>
    <property type="evidence" value="ECO:0007669"/>
    <property type="project" value="UniProtKB-UniPathway"/>
</dbReference>
<feature type="domain" description="Pterin-binding" evidence="13">
    <location>
        <begin position="18"/>
        <end position="267"/>
    </location>
</feature>
<dbReference type="CDD" id="cd00739">
    <property type="entry name" value="DHPS"/>
    <property type="match status" value="1"/>
</dbReference>
<evidence type="ECO:0000256" key="3">
    <source>
        <dbReference type="ARBA" id="ARBA00004763"/>
    </source>
</evidence>
<dbReference type="PANTHER" id="PTHR20941:SF1">
    <property type="entry name" value="FOLIC ACID SYNTHESIS PROTEIN FOL1"/>
    <property type="match status" value="1"/>
</dbReference>
<dbReference type="Proteomes" id="UP000247099">
    <property type="component" value="Unassembled WGS sequence"/>
</dbReference>
<evidence type="ECO:0000256" key="6">
    <source>
        <dbReference type="ARBA" id="ARBA00016919"/>
    </source>
</evidence>
<dbReference type="GO" id="GO:0005829">
    <property type="term" value="C:cytosol"/>
    <property type="evidence" value="ECO:0007669"/>
    <property type="project" value="TreeGrafter"/>
</dbReference>
<keyword evidence="7 12" id="KW-0808">Transferase</keyword>
<evidence type="ECO:0000313" key="15">
    <source>
        <dbReference type="Proteomes" id="UP000247099"/>
    </source>
</evidence>
<comment type="catalytic activity">
    <reaction evidence="1">
        <text>(7,8-dihydropterin-6-yl)methyl diphosphate + 4-aminobenzoate = 7,8-dihydropteroate + diphosphate</text>
        <dbReference type="Rhea" id="RHEA:19949"/>
        <dbReference type="ChEBI" id="CHEBI:17836"/>
        <dbReference type="ChEBI" id="CHEBI:17839"/>
        <dbReference type="ChEBI" id="CHEBI:33019"/>
        <dbReference type="ChEBI" id="CHEBI:72950"/>
        <dbReference type="EC" id="2.5.1.15"/>
    </reaction>
</comment>
<dbReference type="OrthoDB" id="9811744at2"/>
<gene>
    <name evidence="14" type="primary">folP</name>
    <name evidence="14" type="ORF">DDZ13_05835</name>
</gene>
<comment type="pathway">
    <text evidence="3 12">Cofactor biosynthesis; tetrahydrofolate biosynthesis; 7,8-dihydrofolate from 2-amino-4-hydroxy-6-hydroxymethyl-7,8-dihydropteridine diphosphate and 4-aminobenzoate: step 1/2.</text>
</comment>
<dbReference type="NCBIfam" id="TIGR01496">
    <property type="entry name" value="DHPS"/>
    <property type="match status" value="1"/>
</dbReference>
<dbReference type="GO" id="GO:0046656">
    <property type="term" value="P:folic acid biosynthetic process"/>
    <property type="evidence" value="ECO:0007669"/>
    <property type="project" value="UniProtKB-KW"/>
</dbReference>
<dbReference type="UniPathway" id="UPA00077">
    <property type="reaction ID" value="UER00156"/>
</dbReference>
<keyword evidence="9 12" id="KW-0460">Magnesium</keyword>
<dbReference type="GO" id="GO:0046872">
    <property type="term" value="F:metal ion binding"/>
    <property type="evidence" value="ECO:0007669"/>
    <property type="project" value="UniProtKB-KW"/>
</dbReference>
<dbReference type="InterPro" id="IPR045031">
    <property type="entry name" value="DHP_synth-like"/>
</dbReference>
<dbReference type="Pfam" id="PF00809">
    <property type="entry name" value="Pterin_bind"/>
    <property type="match status" value="1"/>
</dbReference>
<sequence>MGKSFTTRRQSLPLGSKTHLVGILNLTPDSFSDGGDYVDLAAAEAQFLRMVEEGASIIDIGGESTRPGHTPVPAEQEIERVVPFIEAIRTKCDALISIDTSKASVAAAALDAGADIVNDVWGAQRDTEMAGVIGRCGAACILMHNRPAEEAGQGDVIEAITSFLKTSIEAVKAAGVGGDAIALDPGLGFGKSYEENWEIMRRLPELQSMGYPLLVGASRKSMIAKLLQLKDPKARLSGTLGTTALAIQAGVDFIRVHDVRENRECADVLDHCLRHE</sequence>
<dbReference type="GO" id="GO:0004156">
    <property type="term" value="F:dihydropteroate synthase activity"/>
    <property type="evidence" value="ECO:0007669"/>
    <property type="project" value="UniProtKB-EC"/>
</dbReference>
<evidence type="ECO:0000256" key="9">
    <source>
        <dbReference type="ARBA" id="ARBA00022842"/>
    </source>
</evidence>